<evidence type="ECO:0000256" key="2">
    <source>
        <dbReference type="SAM" id="Phobius"/>
    </source>
</evidence>
<comment type="caution">
    <text evidence="3">The sequence shown here is derived from an EMBL/GenBank/DDBJ whole genome shotgun (WGS) entry which is preliminary data.</text>
</comment>
<keyword evidence="2" id="KW-1133">Transmembrane helix</keyword>
<keyword evidence="2" id="KW-0812">Transmembrane</keyword>
<sequence>MLSNLRKVTADAKDRGASAVEYGLMVAAIAAVIVAVVFGLGTIVRNTFSDTCDSLSAGVSASGGDTGGECGASAPAPTATN</sequence>
<accession>A0ABS5TKZ1</accession>
<organism evidence="3 4">
    <name type="scientific">Kineosporia corallincola</name>
    <dbReference type="NCBI Taxonomy" id="2835133"/>
    <lineage>
        <taxon>Bacteria</taxon>
        <taxon>Bacillati</taxon>
        <taxon>Actinomycetota</taxon>
        <taxon>Actinomycetes</taxon>
        <taxon>Kineosporiales</taxon>
        <taxon>Kineosporiaceae</taxon>
        <taxon>Kineosporia</taxon>
    </lineage>
</organism>
<name>A0ABS5TKZ1_9ACTN</name>
<keyword evidence="2" id="KW-0472">Membrane</keyword>
<evidence type="ECO:0000313" key="3">
    <source>
        <dbReference type="EMBL" id="MBT0771029.1"/>
    </source>
</evidence>
<dbReference type="InterPro" id="IPR007047">
    <property type="entry name" value="Flp_Fap"/>
</dbReference>
<dbReference type="Proteomes" id="UP001197247">
    <property type="component" value="Unassembled WGS sequence"/>
</dbReference>
<dbReference type="Pfam" id="PF04964">
    <property type="entry name" value="Flp_Fap"/>
    <property type="match status" value="1"/>
</dbReference>
<evidence type="ECO:0000256" key="1">
    <source>
        <dbReference type="SAM" id="MobiDB-lite"/>
    </source>
</evidence>
<keyword evidence="4" id="KW-1185">Reference proteome</keyword>
<proteinExistence type="predicted"/>
<evidence type="ECO:0000313" key="4">
    <source>
        <dbReference type="Proteomes" id="UP001197247"/>
    </source>
</evidence>
<gene>
    <name evidence="3" type="ORF">KIH74_18970</name>
</gene>
<dbReference type="RefSeq" id="WP_214157305.1">
    <property type="nucleotide sequence ID" value="NZ_JAHBAY010000007.1"/>
</dbReference>
<feature type="region of interest" description="Disordered" evidence="1">
    <location>
        <begin position="60"/>
        <end position="81"/>
    </location>
</feature>
<protein>
    <submittedName>
        <fullName evidence="3">Flp family type IVb pilin</fullName>
    </submittedName>
</protein>
<feature type="transmembrane region" description="Helical" evidence="2">
    <location>
        <begin position="20"/>
        <end position="44"/>
    </location>
</feature>
<dbReference type="EMBL" id="JAHBAY010000007">
    <property type="protein sequence ID" value="MBT0771029.1"/>
    <property type="molecule type" value="Genomic_DNA"/>
</dbReference>
<reference evidence="3 4" key="1">
    <citation type="submission" date="2021-05" db="EMBL/GenBank/DDBJ databases">
        <title>Kineosporia and Streptomyces sp. nov. two new marine actinobacteria isolated from Coral.</title>
        <authorList>
            <person name="Buangrab K."/>
            <person name="Sutthacheep M."/>
            <person name="Yeemin T."/>
            <person name="Harunari E."/>
            <person name="Igarashi Y."/>
            <person name="Kanchanasin P."/>
            <person name="Tanasupawat S."/>
            <person name="Phongsopitanun W."/>
        </authorList>
    </citation>
    <scope>NUCLEOTIDE SEQUENCE [LARGE SCALE GENOMIC DNA]</scope>
    <source>
        <strain evidence="3 4">J2-2</strain>
    </source>
</reference>